<dbReference type="GO" id="GO:0009897">
    <property type="term" value="C:external side of plasma membrane"/>
    <property type="evidence" value="ECO:0007669"/>
    <property type="project" value="TreeGrafter"/>
</dbReference>
<dbReference type="GeneID" id="129340098"/>
<keyword evidence="10" id="KW-1015">Disulfide bond</keyword>
<dbReference type="InterPro" id="IPR036179">
    <property type="entry name" value="Ig-like_dom_sf"/>
</dbReference>
<keyword evidence="4 16" id="KW-0732">Signal</keyword>
<protein>
    <submittedName>
        <fullName evidence="19">T-cell surface glycoprotein CD8 alpha chain-like isoform X1</fullName>
    </submittedName>
</protein>
<dbReference type="PANTHER" id="PTHR10441">
    <property type="entry name" value="CD8 ALPHA CHAIN"/>
    <property type="match status" value="1"/>
</dbReference>
<dbReference type="SUPFAM" id="SSF48726">
    <property type="entry name" value="Immunoglobulin"/>
    <property type="match status" value="1"/>
</dbReference>
<evidence type="ECO:0000256" key="15">
    <source>
        <dbReference type="SAM" id="Phobius"/>
    </source>
</evidence>
<keyword evidence="5" id="KW-0391">Immunity</keyword>
<gene>
    <name evidence="19" type="primary">LOC129340098</name>
</gene>
<keyword evidence="3 15" id="KW-0812">Transmembrane</keyword>
<evidence type="ECO:0000256" key="11">
    <source>
        <dbReference type="ARBA" id="ARBA00023180"/>
    </source>
</evidence>
<organism evidence="18 19">
    <name type="scientific">Eublepharis macularius</name>
    <name type="common">Leopard gecko</name>
    <name type="synonym">Cyrtodactylus macularius</name>
    <dbReference type="NCBI Taxonomy" id="481883"/>
    <lineage>
        <taxon>Eukaryota</taxon>
        <taxon>Metazoa</taxon>
        <taxon>Chordata</taxon>
        <taxon>Craniata</taxon>
        <taxon>Vertebrata</taxon>
        <taxon>Euteleostomi</taxon>
        <taxon>Lepidosauria</taxon>
        <taxon>Squamata</taxon>
        <taxon>Bifurcata</taxon>
        <taxon>Gekkota</taxon>
        <taxon>Eublepharidae</taxon>
        <taxon>Eublepharinae</taxon>
        <taxon>Eublepharis</taxon>
    </lineage>
</organism>
<dbReference type="InterPro" id="IPR013106">
    <property type="entry name" value="Ig_V-set"/>
</dbReference>
<evidence type="ECO:0000256" key="1">
    <source>
        <dbReference type="ARBA" id="ARBA00004251"/>
    </source>
</evidence>
<feature type="signal peptide" evidence="16">
    <location>
        <begin position="1"/>
        <end position="23"/>
    </location>
</feature>
<evidence type="ECO:0000256" key="5">
    <source>
        <dbReference type="ARBA" id="ARBA00022859"/>
    </source>
</evidence>
<proteinExistence type="predicted"/>
<dbReference type="PANTHER" id="PTHR10441:SF2">
    <property type="entry name" value="T-CELL SURFACE GLYCOPROTEIN CD8 ALPHA CHAIN"/>
    <property type="match status" value="1"/>
</dbReference>
<feature type="transmembrane region" description="Helical" evidence="15">
    <location>
        <begin position="181"/>
        <end position="203"/>
    </location>
</feature>
<sequence length="231" mass="26350">MASFSSLLRVSLILCYCTSQFNAMKIKMINKAPQDINARVELDCETSFPDAGVSWMLQRNDRSLHSILYINSRSRVTPENTPNYEATRNGNTYKLIVKKFKNQDEGIYYCIVFRNQVIHFSSGLSVFLPVRTTQAPTTQRRGPEEPNINNPHITSEPKKCSDATVPMIDPHESLMFRCDPYIWIPLSGGCFILLITLVITLTVCCDPRRRRRTCQCKRPLNGTNGKLTVPR</sequence>
<dbReference type="InterPro" id="IPR015468">
    <property type="entry name" value="CD8_asu"/>
</dbReference>
<dbReference type="Gene3D" id="2.60.40.10">
    <property type="entry name" value="Immunoglobulins"/>
    <property type="match status" value="1"/>
</dbReference>
<dbReference type="InterPro" id="IPR013783">
    <property type="entry name" value="Ig-like_fold"/>
</dbReference>
<reference evidence="19" key="1">
    <citation type="submission" date="2025-08" db="UniProtKB">
        <authorList>
            <consortium name="RefSeq"/>
        </authorList>
    </citation>
    <scope>IDENTIFICATION</scope>
    <source>
        <tissue evidence="19">Blood</tissue>
    </source>
</reference>
<evidence type="ECO:0000256" key="14">
    <source>
        <dbReference type="SAM" id="MobiDB-lite"/>
    </source>
</evidence>
<evidence type="ECO:0000256" key="7">
    <source>
        <dbReference type="ARBA" id="ARBA00023130"/>
    </source>
</evidence>
<evidence type="ECO:0000256" key="13">
    <source>
        <dbReference type="ARBA" id="ARBA00023319"/>
    </source>
</evidence>
<dbReference type="RefSeq" id="XP_054850648.1">
    <property type="nucleotide sequence ID" value="XM_054994673.1"/>
</dbReference>
<dbReference type="Proteomes" id="UP001190640">
    <property type="component" value="Chromosome 12"/>
</dbReference>
<feature type="chain" id="PRO_5041704229" evidence="16">
    <location>
        <begin position="24"/>
        <end position="231"/>
    </location>
</feature>
<feature type="region of interest" description="Disordered" evidence="14">
    <location>
        <begin position="135"/>
        <end position="161"/>
    </location>
</feature>
<dbReference type="GO" id="GO:0002456">
    <property type="term" value="P:T cell mediated immunity"/>
    <property type="evidence" value="ECO:0007669"/>
    <property type="project" value="TreeGrafter"/>
</dbReference>
<dbReference type="AlphaFoldDB" id="A0AA97K4M4"/>
<keyword evidence="9" id="KW-0564">Palmitate</keyword>
<dbReference type="PROSITE" id="PS50835">
    <property type="entry name" value="IG_LIKE"/>
    <property type="match status" value="1"/>
</dbReference>
<accession>A0AA97K4M4</accession>
<evidence type="ECO:0000256" key="4">
    <source>
        <dbReference type="ARBA" id="ARBA00022729"/>
    </source>
</evidence>
<keyword evidence="13" id="KW-0393">Immunoglobulin domain</keyword>
<evidence type="ECO:0000256" key="9">
    <source>
        <dbReference type="ARBA" id="ARBA00023139"/>
    </source>
</evidence>
<evidence type="ECO:0000256" key="16">
    <source>
        <dbReference type="SAM" id="SignalP"/>
    </source>
</evidence>
<evidence type="ECO:0000256" key="3">
    <source>
        <dbReference type="ARBA" id="ARBA00022692"/>
    </source>
</evidence>
<evidence type="ECO:0000256" key="10">
    <source>
        <dbReference type="ARBA" id="ARBA00023157"/>
    </source>
</evidence>
<dbReference type="GO" id="GO:0007166">
    <property type="term" value="P:cell surface receptor signaling pathway"/>
    <property type="evidence" value="ECO:0007669"/>
    <property type="project" value="TreeGrafter"/>
</dbReference>
<name>A0AA97K4M4_EUBMA</name>
<evidence type="ECO:0000256" key="2">
    <source>
        <dbReference type="ARBA" id="ARBA00022475"/>
    </source>
</evidence>
<keyword evidence="18" id="KW-1185">Reference proteome</keyword>
<dbReference type="Pfam" id="PF07686">
    <property type="entry name" value="V-set"/>
    <property type="match status" value="1"/>
</dbReference>
<keyword evidence="12" id="KW-0449">Lipoprotein</keyword>
<evidence type="ECO:0000313" key="18">
    <source>
        <dbReference type="Proteomes" id="UP001190640"/>
    </source>
</evidence>
<keyword evidence="11" id="KW-0325">Glycoprotein</keyword>
<keyword evidence="8 15" id="KW-0472">Membrane</keyword>
<evidence type="ECO:0000313" key="19">
    <source>
        <dbReference type="RefSeq" id="XP_054850648.1"/>
    </source>
</evidence>
<comment type="subcellular location">
    <subcellularLocation>
        <location evidence="1">Cell membrane</location>
        <topology evidence="1">Single-pass type I membrane protein</topology>
    </subcellularLocation>
</comment>
<dbReference type="GO" id="GO:0045065">
    <property type="term" value="P:cytotoxic T cell differentiation"/>
    <property type="evidence" value="ECO:0007669"/>
    <property type="project" value="TreeGrafter"/>
</dbReference>
<feature type="domain" description="Ig-like" evidence="17">
    <location>
        <begin position="40"/>
        <end position="112"/>
    </location>
</feature>
<dbReference type="InterPro" id="IPR007110">
    <property type="entry name" value="Ig-like_dom"/>
</dbReference>
<evidence type="ECO:0000256" key="12">
    <source>
        <dbReference type="ARBA" id="ARBA00023288"/>
    </source>
</evidence>
<evidence type="ECO:0000256" key="6">
    <source>
        <dbReference type="ARBA" id="ARBA00022989"/>
    </source>
</evidence>
<evidence type="ECO:0000259" key="17">
    <source>
        <dbReference type="PROSITE" id="PS50835"/>
    </source>
</evidence>
<keyword evidence="6 15" id="KW-1133">Transmembrane helix</keyword>
<keyword evidence="7" id="KW-1064">Adaptive immunity</keyword>
<dbReference type="KEGG" id="emc:129340098"/>
<evidence type="ECO:0000256" key="8">
    <source>
        <dbReference type="ARBA" id="ARBA00023136"/>
    </source>
</evidence>
<keyword evidence="2" id="KW-1003">Cell membrane</keyword>